<dbReference type="KEGG" id="ttq:NIES37_12310"/>
<keyword evidence="1" id="KW-1133">Transmembrane helix</keyword>
<sequence length="303" mass="33815">MKKIITLFTEERNQLQIDIENAKSIDAVVKLVQNRLDNLERVYISELNLTQVRLAAFFLDMLRQSISSLAAANFQPITTKEAQQVINPVSKVSANRLIIKLLKVLLYLGIVAWLFYLSKTTPGAWMGILLTAVLLGLEVVLQLDKSNAEENSISAATLKLSQPTLRVDSKILLDNLADALNTIDLAVARFEEGNKSTGETGIEELPELLGFLQKLMGASFLDKPQMAIALTQLLPQILMEQGIRAQIYKANDPTSDRNYFDFEPSIDPDTQDYVTLTPALLKGDRLLRRGRVIEPAYSQAKEL</sequence>
<evidence type="ECO:0000313" key="3">
    <source>
        <dbReference type="Proteomes" id="UP000218785"/>
    </source>
</evidence>
<accession>A0A1Z4MV43</accession>
<evidence type="ECO:0000256" key="1">
    <source>
        <dbReference type="SAM" id="Phobius"/>
    </source>
</evidence>
<proteinExistence type="predicted"/>
<dbReference type="RefSeq" id="WP_096574369.1">
    <property type="nucleotide sequence ID" value="NZ_CAWNJS010000001.1"/>
</dbReference>
<dbReference type="EMBL" id="AP018248">
    <property type="protein sequence ID" value="BAY97293.1"/>
    <property type="molecule type" value="Genomic_DNA"/>
</dbReference>
<keyword evidence="1" id="KW-0472">Membrane</keyword>
<keyword evidence="3" id="KW-1185">Reference proteome</keyword>
<organism evidence="2 3">
    <name type="scientific">Tolypothrix tenuis PCC 7101</name>
    <dbReference type="NCBI Taxonomy" id="231146"/>
    <lineage>
        <taxon>Bacteria</taxon>
        <taxon>Bacillati</taxon>
        <taxon>Cyanobacteriota</taxon>
        <taxon>Cyanophyceae</taxon>
        <taxon>Nostocales</taxon>
        <taxon>Tolypothrichaceae</taxon>
        <taxon>Tolypothrix</taxon>
    </lineage>
</organism>
<protein>
    <submittedName>
        <fullName evidence="2">Uncharacterized protein</fullName>
    </submittedName>
</protein>
<name>A0A1Z4MV43_9CYAN</name>
<dbReference type="Proteomes" id="UP000218785">
    <property type="component" value="Chromosome"/>
</dbReference>
<gene>
    <name evidence="2" type="ORF">NIES37_12310</name>
</gene>
<feature type="transmembrane region" description="Helical" evidence="1">
    <location>
        <begin position="123"/>
        <end position="141"/>
    </location>
</feature>
<keyword evidence="1" id="KW-0812">Transmembrane</keyword>
<evidence type="ECO:0000313" key="2">
    <source>
        <dbReference type="EMBL" id="BAY97293.1"/>
    </source>
</evidence>
<dbReference type="AlphaFoldDB" id="A0A1Z4MV43"/>
<feature type="transmembrane region" description="Helical" evidence="1">
    <location>
        <begin position="97"/>
        <end position="117"/>
    </location>
</feature>
<reference evidence="2 3" key="1">
    <citation type="submission" date="2017-06" db="EMBL/GenBank/DDBJ databases">
        <title>Genome sequencing of cyanobaciteial culture collection at National Institute for Environmental Studies (NIES).</title>
        <authorList>
            <person name="Hirose Y."/>
            <person name="Shimura Y."/>
            <person name="Fujisawa T."/>
            <person name="Nakamura Y."/>
            <person name="Kawachi M."/>
        </authorList>
    </citation>
    <scope>NUCLEOTIDE SEQUENCE [LARGE SCALE GENOMIC DNA]</scope>
    <source>
        <strain evidence="2 3">NIES-37</strain>
    </source>
</reference>